<dbReference type="EMBL" id="JAKRRX010000064">
    <property type="protein sequence ID" value="MCW8334577.1"/>
    <property type="molecule type" value="Genomic_DNA"/>
</dbReference>
<comment type="caution">
    <text evidence="1">The sequence shown here is derived from an EMBL/GenBank/DDBJ whole genome shotgun (WGS) entry which is preliminary data.</text>
</comment>
<reference evidence="1" key="1">
    <citation type="submission" date="2022-02" db="EMBL/GenBank/DDBJ databases">
        <title>Vibrio sp. nov., a new bacterium isolated from Bohai sea, China.</title>
        <authorList>
            <person name="Yuan Y."/>
        </authorList>
    </citation>
    <scope>NUCLEOTIDE SEQUENCE</scope>
    <source>
        <strain evidence="1">DBSS07</strain>
    </source>
</reference>
<organism evidence="1 2">
    <name type="scientific">Vibrio paucivorans</name>
    <dbReference type="NCBI Taxonomy" id="2829489"/>
    <lineage>
        <taxon>Bacteria</taxon>
        <taxon>Pseudomonadati</taxon>
        <taxon>Pseudomonadota</taxon>
        <taxon>Gammaproteobacteria</taxon>
        <taxon>Vibrionales</taxon>
        <taxon>Vibrionaceae</taxon>
        <taxon>Vibrio</taxon>
    </lineage>
</organism>
<evidence type="ECO:0000313" key="1">
    <source>
        <dbReference type="EMBL" id="MCW8334577.1"/>
    </source>
</evidence>
<accession>A0A9X3CEX4</accession>
<protein>
    <submittedName>
        <fullName evidence="1">Uncharacterized protein</fullName>
    </submittedName>
</protein>
<name>A0A9X3CEX4_9VIBR</name>
<evidence type="ECO:0000313" key="2">
    <source>
        <dbReference type="Proteomes" id="UP001155586"/>
    </source>
</evidence>
<gene>
    <name evidence="1" type="ORF">MD483_12175</name>
</gene>
<proteinExistence type="predicted"/>
<sequence length="82" mass="9332">MRKLQIDTYSLNRQPIKDSTTLPLFMAKAMAKRIPKALASKFDENGEQLEQLVQAVVDAKETGVIYEVVAEDENERIVFSIF</sequence>
<keyword evidence="2" id="KW-1185">Reference proteome</keyword>
<dbReference type="Proteomes" id="UP001155586">
    <property type="component" value="Unassembled WGS sequence"/>
</dbReference>
<dbReference type="AlphaFoldDB" id="A0A9X3CEX4"/>
<dbReference type="RefSeq" id="WP_265687963.1">
    <property type="nucleotide sequence ID" value="NZ_JAKRRX010000064.1"/>
</dbReference>